<gene>
    <name evidence="2" type="ORF">HPS36_02085</name>
</gene>
<proteinExistence type="predicted"/>
<reference evidence="2 3" key="1">
    <citation type="submission" date="2020-05" db="EMBL/GenBank/DDBJ databases">
        <title>Halorubrum RHB-C sp.nov., an extremely halophilic archaeon isolated from solar salt farm.</title>
        <authorList>
            <person name="Ho H."/>
            <person name="Danganan R.E."/>
            <person name="Dedeles G.R."/>
            <person name="Kim S.-G."/>
        </authorList>
    </citation>
    <scope>NUCLEOTIDE SEQUENCE [LARGE SCALE GENOMIC DNA]</scope>
    <source>
        <strain evidence="2 3">RHB-C</strain>
    </source>
</reference>
<keyword evidence="1" id="KW-0812">Transmembrane</keyword>
<dbReference type="RefSeq" id="WP_173228330.1">
    <property type="nucleotide sequence ID" value="NZ_CP053941.1"/>
</dbReference>
<sequence>MSQIRRMVFSIEGVITAGFAAIMWVWAQPYLGDIVNQFEGPFSSTWDTLNLVVPVTIGAYYIIYIGYVIWGPVEQERARQTARRGP</sequence>
<dbReference type="GeneID" id="55593753"/>
<keyword evidence="3" id="KW-1185">Reference proteome</keyword>
<organism evidence="2 3">
    <name type="scientific">Halorubrum salinarum</name>
    <dbReference type="NCBI Taxonomy" id="2739057"/>
    <lineage>
        <taxon>Archaea</taxon>
        <taxon>Methanobacteriati</taxon>
        <taxon>Methanobacteriota</taxon>
        <taxon>Stenosarchaea group</taxon>
        <taxon>Halobacteria</taxon>
        <taxon>Halobacteriales</taxon>
        <taxon>Haloferacaceae</taxon>
        <taxon>Halorubrum</taxon>
    </lineage>
</organism>
<evidence type="ECO:0000313" key="2">
    <source>
        <dbReference type="EMBL" id="QKG91692.1"/>
    </source>
</evidence>
<accession>A0A7D3XYY2</accession>
<name>A0A7D3XYY2_9EURY</name>
<keyword evidence="1" id="KW-1133">Transmembrane helix</keyword>
<protein>
    <submittedName>
        <fullName evidence="2">Uncharacterized protein</fullName>
    </submittedName>
</protein>
<feature type="transmembrane region" description="Helical" evidence="1">
    <location>
        <begin position="51"/>
        <end position="70"/>
    </location>
</feature>
<evidence type="ECO:0000313" key="3">
    <source>
        <dbReference type="Proteomes" id="UP000505020"/>
    </source>
</evidence>
<dbReference type="KEGG" id="hsai:HPS36_02085"/>
<dbReference type="EMBL" id="CP053941">
    <property type="protein sequence ID" value="QKG91692.1"/>
    <property type="molecule type" value="Genomic_DNA"/>
</dbReference>
<evidence type="ECO:0000256" key="1">
    <source>
        <dbReference type="SAM" id="Phobius"/>
    </source>
</evidence>
<dbReference type="Proteomes" id="UP000505020">
    <property type="component" value="Chromosome"/>
</dbReference>
<dbReference type="AlphaFoldDB" id="A0A7D3XYY2"/>
<keyword evidence="1" id="KW-0472">Membrane</keyword>
<feature type="transmembrane region" description="Helical" evidence="1">
    <location>
        <begin position="7"/>
        <end position="27"/>
    </location>
</feature>